<dbReference type="GO" id="GO:0005737">
    <property type="term" value="C:cytoplasm"/>
    <property type="evidence" value="ECO:0007669"/>
    <property type="project" value="TreeGrafter"/>
</dbReference>
<protein>
    <recommendedName>
        <fullName evidence="6">Glutathione-dependent peroxiredoxin</fullName>
        <ecNumber evidence="6">1.11.1.27</ecNumber>
    </recommendedName>
</protein>
<evidence type="ECO:0000256" key="2">
    <source>
        <dbReference type="ARBA" id="ARBA00022862"/>
    </source>
</evidence>
<proteinExistence type="inferred from homology"/>
<dbReference type="Gene3D" id="3.40.30.10">
    <property type="entry name" value="Glutaredoxin"/>
    <property type="match status" value="1"/>
</dbReference>
<dbReference type="InterPro" id="IPR036249">
    <property type="entry name" value="Thioredoxin-like_sf"/>
</dbReference>
<evidence type="ECO:0000256" key="6">
    <source>
        <dbReference type="RuleBase" id="RU366011"/>
    </source>
</evidence>
<keyword evidence="1 6" id="KW-0575">Peroxidase</keyword>
<evidence type="ECO:0000313" key="8">
    <source>
        <dbReference type="EMBL" id="OSQ53327.1"/>
    </source>
</evidence>
<evidence type="ECO:0000256" key="3">
    <source>
        <dbReference type="ARBA" id="ARBA00023002"/>
    </source>
</evidence>
<dbReference type="EC" id="1.11.1.27" evidence="6"/>
<dbReference type="PANTHER" id="PTHR10430:SF16">
    <property type="entry name" value="PEROXIREDOXIN-5, MITOCHONDRIAL"/>
    <property type="match status" value="1"/>
</dbReference>
<accession>A0A1X4NQZ3</accession>
<evidence type="ECO:0000313" key="9">
    <source>
        <dbReference type="Proteomes" id="UP000193926"/>
    </source>
</evidence>
<evidence type="ECO:0000259" key="7">
    <source>
        <dbReference type="PROSITE" id="PS51352"/>
    </source>
</evidence>
<dbReference type="AlphaFoldDB" id="A0A1X4NQZ3"/>
<dbReference type="RefSeq" id="WP_085634993.1">
    <property type="nucleotide sequence ID" value="NZ_JFKC01000001.1"/>
</dbReference>
<name>A0A1X4NQZ3_9RHOB</name>
<dbReference type="Proteomes" id="UP000193926">
    <property type="component" value="Unassembled WGS sequence"/>
</dbReference>
<dbReference type="Pfam" id="PF08534">
    <property type="entry name" value="Redoxin"/>
    <property type="match status" value="1"/>
</dbReference>
<dbReference type="CDD" id="cd03013">
    <property type="entry name" value="PRX5_like"/>
    <property type="match status" value="1"/>
</dbReference>
<dbReference type="OrthoDB" id="9800621at2"/>
<sequence>MTIAPGDTLPEATLVKMGADGPEQVSLADHAKGKTVVIFAVPGAFTPTCHSAHVPSFIRTKDQFTAKGVDEIICVSVNDPFVMKAWGEATGATEAGITMLGDAESAFTKAVGMDFTAPPAGLISRSKRYAMVVEDGKVTKLHVEESPGVCEISGGEALLAEL</sequence>
<dbReference type="InterPro" id="IPR013740">
    <property type="entry name" value="Redoxin"/>
</dbReference>
<evidence type="ECO:0000256" key="5">
    <source>
        <dbReference type="PIRSR" id="PIRSR637944-1"/>
    </source>
</evidence>
<keyword evidence="9" id="KW-1185">Reference proteome</keyword>
<keyword evidence="3 6" id="KW-0560">Oxidoreductase</keyword>
<dbReference type="InterPro" id="IPR013766">
    <property type="entry name" value="Thioredoxin_domain"/>
</dbReference>
<feature type="active site" description="Cysteine sulfenic acid (-SOH) intermediate" evidence="5">
    <location>
        <position position="49"/>
    </location>
</feature>
<evidence type="ECO:0000256" key="1">
    <source>
        <dbReference type="ARBA" id="ARBA00022559"/>
    </source>
</evidence>
<dbReference type="GO" id="GO:0045454">
    <property type="term" value="P:cell redox homeostasis"/>
    <property type="evidence" value="ECO:0007669"/>
    <property type="project" value="TreeGrafter"/>
</dbReference>
<feature type="domain" description="Thioredoxin" evidence="7">
    <location>
        <begin position="3"/>
        <end position="162"/>
    </location>
</feature>
<dbReference type="PANTHER" id="PTHR10430">
    <property type="entry name" value="PEROXIREDOXIN"/>
    <property type="match status" value="1"/>
</dbReference>
<evidence type="ECO:0000256" key="4">
    <source>
        <dbReference type="ARBA" id="ARBA00023284"/>
    </source>
</evidence>
<dbReference type="GO" id="GO:0034599">
    <property type="term" value="P:cellular response to oxidative stress"/>
    <property type="evidence" value="ECO:0007669"/>
    <property type="project" value="InterPro"/>
</dbReference>
<dbReference type="FunFam" id="3.40.30.10:FF:000020">
    <property type="entry name" value="Peroxiredoxin"/>
    <property type="match status" value="1"/>
</dbReference>
<comment type="function">
    <text evidence="6">Thiol-specific peroxidase that catalyzes the reduction of hydrogen peroxide and organic hydroperoxides to water and alcohols, respectively. Plays a role in cell protection against oxidative stress by detoxifying peroxides.</text>
</comment>
<gene>
    <name evidence="8" type="ORF">MGEO_01905</name>
</gene>
<comment type="catalytic activity">
    <reaction evidence="6">
        <text>a hydroperoxide + 2 glutathione = an alcohol + glutathione disulfide + H2O</text>
        <dbReference type="Rhea" id="RHEA:62632"/>
        <dbReference type="ChEBI" id="CHEBI:15377"/>
        <dbReference type="ChEBI" id="CHEBI:30879"/>
        <dbReference type="ChEBI" id="CHEBI:35924"/>
        <dbReference type="ChEBI" id="CHEBI:57925"/>
        <dbReference type="ChEBI" id="CHEBI:58297"/>
        <dbReference type="EC" id="1.11.1.27"/>
    </reaction>
</comment>
<dbReference type="SUPFAM" id="SSF52833">
    <property type="entry name" value="Thioredoxin-like"/>
    <property type="match status" value="1"/>
</dbReference>
<comment type="similarity">
    <text evidence="6">Belongs to the peroxiredoxin family. Prx5 subfamily.</text>
</comment>
<dbReference type="PROSITE" id="PS51352">
    <property type="entry name" value="THIOREDOXIN_2"/>
    <property type="match status" value="1"/>
</dbReference>
<dbReference type="GO" id="GO:0042744">
    <property type="term" value="P:hydrogen peroxide catabolic process"/>
    <property type="evidence" value="ECO:0007669"/>
    <property type="project" value="TreeGrafter"/>
</dbReference>
<dbReference type="STRING" id="1123756.MGEO_01905"/>
<reference evidence="8 9" key="1">
    <citation type="submission" date="2014-03" db="EMBL/GenBank/DDBJ databases">
        <title>The draft genome sequence of Marivita geojedonensis KCTC 23882.</title>
        <authorList>
            <person name="Lai Q."/>
            <person name="Shao Z."/>
        </authorList>
    </citation>
    <scope>NUCLEOTIDE SEQUENCE [LARGE SCALE GENOMIC DNA]</scope>
    <source>
        <strain evidence="8 9">DPG-138</strain>
    </source>
</reference>
<keyword evidence="4 6" id="KW-0676">Redox-active center</keyword>
<dbReference type="GO" id="GO:0008379">
    <property type="term" value="F:thioredoxin peroxidase activity"/>
    <property type="evidence" value="ECO:0007669"/>
    <property type="project" value="InterPro"/>
</dbReference>
<dbReference type="EMBL" id="JFKC01000001">
    <property type="protein sequence ID" value="OSQ53327.1"/>
    <property type="molecule type" value="Genomic_DNA"/>
</dbReference>
<keyword evidence="2 6" id="KW-0049">Antioxidant</keyword>
<dbReference type="InterPro" id="IPR037944">
    <property type="entry name" value="PRX5-like"/>
</dbReference>
<organism evidence="8 9">
    <name type="scientific">Marivita geojedonensis</name>
    <dbReference type="NCBI Taxonomy" id="1123756"/>
    <lineage>
        <taxon>Bacteria</taxon>
        <taxon>Pseudomonadati</taxon>
        <taxon>Pseudomonadota</taxon>
        <taxon>Alphaproteobacteria</taxon>
        <taxon>Rhodobacterales</taxon>
        <taxon>Roseobacteraceae</taxon>
        <taxon>Marivita</taxon>
    </lineage>
</organism>
<comment type="caution">
    <text evidence="8">The sequence shown here is derived from an EMBL/GenBank/DDBJ whole genome shotgun (WGS) entry which is preliminary data.</text>
</comment>